<proteinExistence type="predicted"/>
<dbReference type="EMBL" id="JAGKQM010000616">
    <property type="protein sequence ID" value="KAH0854013.1"/>
    <property type="molecule type" value="Genomic_DNA"/>
</dbReference>
<organism evidence="3 4">
    <name type="scientific">Brassica napus</name>
    <name type="common">Rape</name>
    <dbReference type="NCBI Taxonomy" id="3708"/>
    <lineage>
        <taxon>Eukaryota</taxon>
        <taxon>Viridiplantae</taxon>
        <taxon>Streptophyta</taxon>
        <taxon>Embryophyta</taxon>
        <taxon>Tracheophyta</taxon>
        <taxon>Spermatophyta</taxon>
        <taxon>Magnoliopsida</taxon>
        <taxon>eudicotyledons</taxon>
        <taxon>Gunneridae</taxon>
        <taxon>Pentapetalae</taxon>
        <taxon>rosids</taxon>
        <taxon>malvids</taxon>
        <taxon>Brassicales</taxon>
        <taxon>Brassicaceae</taxon>
        <taxon>Brassiceae</taxon>
        <taxon>Brassica</taxon>
    </lineage>
</organism>
<keyword evidence="4" id="KW-1185">Reference proteome</keyword>
<name>A0ABQ7XDW4_BRANA</name>
<dbReference type="EMBL" id="JAGKQM010000617">
    <property type="protein sequence ID" value="KAH0853988.1"/>
    <property type="molecule type" value="Genomic_DNA"/>
</dbReference>
<feature type="region of interest" description="Disordered" evidence="1">
    <location>
        <begin position="171"/>
        <end position="200"/>
    </location>
</feature>
<comment type="caution">
    <text evidence="3">The sequence shown here is derived from an EMBL/GenBank/DDBJ whole genome shotgun (WGS) entry which is preliminary data.</text>
</comment>
<sequence length="261" mass="29529">MQGHPNIDGGLPPRGRLQYYIVESGQGSMGEFNQCFHLLYLARKLLLAQTTCPGDLLRYQESTRLSPGTKMNMLNVPSAKSQGTIQRRGKNLQLQHQHQRSIKYAKRSKETGTKTLLKVHYSLYKLERHKQGQYNQAFSLSEFLGTDPYTPPHDSWNQIALPELRPSIATEAAQAPGPPRQDSTHRRPSSRTSLGEADPAGYYRPGGDICSLQHVYNSTDWLMSRYPAHQQGLSMFTEAHRRSMLTAAYRQVYHLFGLCAP</sequence>
<reference evidence="3 4" key="1">
    <citation type="submission" date="2021-05" db="EMBL/GenBank/DDBJ databases">
        <title>Genome Assembly of Synthetic Allotetraploid Brassica napus Reveals Homoeologous Exchanges between Subgenomes.</title>
        <authorList>
            <person name="Davis J.T."/>
        </authorList>
    </citation>
    <scope>NUCLEOTIDE SEQUENCE [LARGE SCALE GENOMIC DNA]</scope>
    <source>
        <strain evidence="4">cv. Da-Ae</strain>
        <tissue evidence="3">Seedling</tissue>
    </source>
</reference>
<evidence type="ECO:0000313" key="3">
    <source>
        <dbReference type="EMBL" id="KAH0854013.1"/>
    </source>
</evidence>
<evidence type="ECO:0000313" key="2">
    <source>
        <dbReference type="EMBL" id="KAH0853988.1"/>
    </source>
</evidence>
<protein>
    <recommendedName>
        <fullName evidence="5">Nuclear transcription factor Y subunit</fullName>
    </recommendedName>
</protein>
<accession>A0ABQ7XDW4</accession>
<gene>
    <name evidence="3" type="ORF">HID58_092703</name>
    <name evidence="2" type="ORF">HID58_092709</name>
</gene>
<evidence type="ECO:0000313" key="4">
    <source>
        <dbReference type="Proteomes" id="UP000824890"/>
    </source>
</evidence>
<evidence type="ECO:0008006" key="5">
    <source>
        <dbReference type="Google" id="ProtNLM"/>
    </source>
</evidence>
<evidence type="ECO:0000256" key="1">
    <source>
        <dbReference type="SAM" id="MobiDB-lite"/>
    </source>
</evidence>
<dbReference type="Proteomes" id="UP000824890">
    <property type="component" value="Unassembled WGS sequence"/>
</dbReference>